<dbReference type="Gene3D" id="3.30.700.10">
    <property type="entry name" value="Glycoprotein, Type 4 Pilin"/>
    <property type="match status" value="1"/>
</dbReference>
<feature type="transmembrane region" description="Helical" evidence="1">
    <location>
        <begin position="12"/>
        <end position="35"/>
    </location>
</feature>
<name>A0A1H2EHS3_9GAMM</name>
<accession>A0A1H2EHS3</accession>
<reference evidence="3" key="1">
    <citation type="submission" date="2016-10" db="EMBL/GenBank/DDBJ databases">
        <authorList>
            <person name="Varghese N."/>
            <person name="Submissions S."/>
        </authorList>
    </citation>
    <scope>NUCLEOTIDE SEQUENCE [LARGE SCALE GENOMIC DNA]</scope>
    <source>
        <strain evidence="3">CCTCC 2012022</strain>
    </source>
</reference>
<sequence>MIAKMSHQRGFTLIELIVVIAVIGILVVVALPRFLNSADDAHAVSVRSTGSALAGGVILARGQWEMNRARGTQDARGRILGFGADDMLASPAGWPQGSGGSGIAACMEVWRGVMQGPIPTLAGDAGQADYQVSRSGSLCRYAYRLDGRTATPRTITYDTVSGVVDIRAD</sequence>
<gene>
    <name evidence="2" type="ORF">SAMN05216580_0614</name>
</gene>
<keyword evidence="1" id="KW-1133">Transmembrane helix</keyword>
<evidence type="ECO:0000313" key="2">
    <source>
        <dbReference type="EMBL" id="SDT94702.1"/>
    </source>
</evidence>
<protein>
    <submittedName>
        <fullName evidence="2">Prepilin-type N-terminal cleavage/methylation domain-containing protein</fullName>
    </submittedName>
</protein>
<dbReference type="Proteomes" id="UP000243063">
    <property type="component" value="Chromosome I"/>
</dbReference>
<evidence type="ECO:0000256" key="1">
    <source>
        <dbReference type="SAM" id="Phobius"/>
    </source>
</evidence>
<dbReference type="NCBIfam" id="TIGR02532">
    <property type="entry name" value="IV_pilin_GFxxxE"/>
    <property type="match status" value="1"/>
</dbReference>
<dbReference type="Pfam" id="PF07963">
    <property type="entry name" value="N_methyl"/>
    <property type="match status" value="1"/>
</dbReference>
<dbReference type="EMBL" id="LT629780">
    <property type="protein sequence ID" value="SDT94702.1"/>
    <property type="molecule type" value="Genomic_DNA"/>
</dbReference>
<dbReference type="AlphaFoldDB" id="A0A1H2EHS3"/>
<keyword evidence="1" id="KW-0812">Transmembrane</keyword>
<dbReference type="SUPFAM" id="SSF54523">
    <property type="entry name" value="Pili subunits"/>
    <property type="match status" value="1"/>
</dbReference>
<dbReference type="InterPro" id="IPR012902">
    <property type="entry name" value="N_methyl_site"/>
</dbReference>
<dbReference type="PROSITE" id="PS00409">
    <property type="entry name" value="PROKAR_NTER_METHYL"/>
    <property type="match status" value="1"/>
</dbReference>
<keyword evidence="1" id="KW-0472">Membrane</keyword>
<organism evidence="2 3">
    <name type="scientific">Geopseudomonas guangdongensis</name>
    <dbReference type="NCBI Taxonomy" id="1245526"/>
    <lineage>
        <taxon>Bacteria</taxon>
        <taxon>Pseudomonadati</taxon>
        <taxon>Pseudomonadota</taxon>
        <taxon>Gammaproteobacteria</taxon>
        <taxon>Pseudomonadales</taxon>
        <taxon>Pseudomonadaceae</taxon>
        <taxon>Geopseudomonas</taxon>
    </lineage>
</organism>
<dbReference type="STRING" id="1245526.SAMN05216580_0614"/>
<keyword evidence="3" id="KW-1185">Reference proteome</keyword>
<proteinExistence type="predicted"/>
<evidence type="ECO:0000313" key="3">
    <source>
        <dbReference type="Proteomes" id="UP000243063"/>
    </source>
</evidence>
<dbReference type="InterPro" id="IPR045584">
    <property type="entry name" value="Pilin-like"/>
</dbReference>